<reference evidence="3" key="1">
    <citation type="submission" date="2021-07" db="EMBL/GenBank/DDBJ databases">
        <authorList>
            <person name="Branca A.L. A."/>
        </authorList>
    </citation>
    <scope>NUCLEOTIDE SEQUENCE</scope>
</reference>
<feature type="compositionally biased region" description="Low complexity" evidence="1">
    <location>
        <begin position="212"/>
        <end position="222"/>
    </location>
</feature>
<evidence type="ECO:0000313" key="4">
    <source>
        <dbReference type="Proteomes" id="UP001153618"/>
    </source>
</evidence>
<evidence type="ECO:0000313" key="3">
    <source>
        <dbReference type="EMBL" id="CAG8100621.1"/>
    </source>
</evidence>
<feature type="compositionally biased region" description="Polar residues" evidence="1">
    <location>
        <begin position="223"/>
        <end position="238"/>
    </location>
</feature>
<feature type="region of interest" description="Disordered" evidence="1">
    <location>
        <begin position="315"/>
        <end position="352"/>
    </location>
</feature>
<dbReference type="EMBL" id="CAJVOS010000023">
    <property type="protein sequence ID" value="CAG8100621.1"/>
    <property type="molecule type" value="Genomic_DNA"/>
</dbReference>
<evidence type="ECO:0000256" key="2">
    <source>
        <dbReference type="SAM" id="Phobius"/>
    </source>
</evidence>
<keyword evidence="2" id="KW-0812">Transmembrane</keyword>
<accession>A0A9W4HR79</accession>
<protein>
    <submittedName>
        <fullName evidence="3">Uncharacterized protein</fullName>
    </submittedName>
</protein>
<feature type="region of interest" description="Disordered" evidence="1">
    <location>
        <begin position="138"/>
        <end position="159"/>
    </location>
</feature>
<feature type="region of interest" description="Disordered" evidence="1">
    <location>
        <begin position="89"/>
        <end position="125"/>
    </location>
</feature>
<proteinExistence type="predicted"/>
<evidence type="ECO:0000256" key="1">
    <source>
        <dbReference type="SAM" id="MobiDB-lite"/>
    </source>
</evidence>
<keyword evidence="2" id="KW-0472">Membrane</keyword>
<organism evidence="3 4">
    <name type="scientific">Penicillium olsonii</name>
    <dbReference type="NCBI Taxonomy" id="99116"/>
    <lineage>
        <taxon>Eukaryota</taxon>
        <taxon>Fungi</taxon>
        <taxon>Dikarya</taxon>
        <taxon>Ascomycota</taxon>
        <taxon>Pezizomycotina</taxon>
        <taxon>Eurotiomycetes</taxon>
        <taxon>Eurotiomycetidae</taxon>
        <taxon>Eurotiales</taxon>
        <taxon>Aspergillaceae</taxon>
        <taxon>Penicillium</taxon>
    </lineage>
</organism>
<keyword evidence="2" id="KW-1133">Transmembrane helix</keyword>
<comment type="caution">
    <text evidence="3">The sequence shown here is derived from an EMBL/GenBank/DDBJ whole genome shotgun (WGS) entry which is preliminary data.</text>
</comment>
<feature type="compositionally biased region" description="Basic residues" evidence="1">
    <location>
        <begin position="193"/>
        <end position="204"/>
    </location>
</feature>
<feature type="region of interest" description="Disordered" evidence="1">
    <location>
        <begin position="422"/>
        <end position="448"/>
    </location>
</feature>
<feature type="transmembrane region" description="Helical" evidence="2">
    <location>
        <begin position="161"/>
        <end position="184"/>
    </location>
</feature>
<dbReference type="Proteomes" id="UP001153618">
    <property type="component" value="Unassembled WGS sequence"/>
</dbReference>
<feature type="compositionally biased region" description="Gly residues" evidence="1">
    <location>
        <begin position="336"/>
        <end position="349"/>
    </location>
</feature>
<name>A0A9W4HR79_PENOL</name>
<keyword evidence="4" id="KW-1185">Reference proteome</keyword>
<dbReference type="OrthoDB" id="5431298at2759"/>
<feature type="region of interest" description="Disordered" evidence="1">
    <location>
        <begin position="193"/>
        <end position="244"/>
    </location>
</feature>
<dbReference type="AlphaFoldDB" id="A0A9W4HR79"/>
<gene>
    <name evidence="3" type="ORF">POLS_LOCUS4665</name>
</gene>
<sequence>MDSLEALFPRDASVCTGGKQWYVCTIGGFRGCCSSDPCTTGVCPDDDDATGTMTTFSDLKLTTAIAINRLPDVTPRTITTSSMTTLTEAVTMSEDPTTAATSASLSKTPVATSEPSATSETSTLETISPTTFSVVRATSSGAASPTTTASLPNTSSSNRGAIIGGVLGGLAAIALIAILIFCCIRRRRKEIKHGKRSRLWHPRRAPKDPAESKAPSSPSSEATRSLTAASTTPSTETNPLHLTPTLVLTPSPTTLIPFSPQKNQPPPLLTELQDTGRPRLCAELPSSPQSERINIPRTQRAWNAALRTGPRAWELPNLTPITASPRESPVREGGRGHAGQSGSGSGSGVGVRRVPDGVVLGANLDRYSNGLEIGLDRGVEAEGDHVMSFMQFDRSGGGGRISSDLGGIESGSGAERVLDEIDEDVPPAYEAGEGSLQPEIKSPSGRMG</sequence>